<sequence>MEKEKDKITDLYDLENINTGEVAGADFLASVIRIWMKGCRRGLVGMDGMCGSGKTTLANRLGQILEIPVFHMDDYYLPFSQREADWKNICAGNMDLCRLEREVLLPLSRGQAVRTFRYNCRQDKMVKDNREAASFAIVEGTYSLHPRVRSYFDLTFFLSVADRLQKSRLEAREGTNYQNFLDLWIPMEKHYFQELDPKKNADFRIELDAEGRVIRCEETGKRGIIT</sequence>
<keyword evidence="2" id="KW-1185">Reference proteome</keyword>
<accession>A0A7X2P6N1</accession>
<dbReference type="RefSeq" id="WP_154457002.1">
    <property type="nucleotide sequence ID" value="NZ_VUMV01000001.1"/>
</dbReference>
<comment type="caution">
    <text evidence="1">The sequence shown here is derived from an EMBL/GenBank/DDBJ whole genome shotgun (WGS) entry which is preliminary data.</text>
</comment>
<keyword evidence="1" id="KW-0808">Transferase</keyword>
<evidence type="ECO:0000313" key="2">
    <source>
        <dbReference type="Proteomes" id="UP000466864"/>
    </source>
</evidence>
<dbReference type="Proteomes" id="UP000466864">
    <property type="component" value="Unassembled WGS sequence"/>
</dbReference>
<dbReference type="GO" id="GO:0016301">
    <property type="term" value="F:kinase activity"/>
    <property type="evidence" value="ECO:0007669"/>
    <property type="project" value="UniProtKB-KW"/>
</dbReference>
<dbReference type="Gene3D" id="3.40.50.300">
    <property type="entry name" value="P-loop containing nucleotide triphosphate hydrolases"/>
    <property type="match status" value="1"/>
</dbReference>
<protein>
    <submittedName>
        <fullName evidence="1">Uridine kinase</fullName>
    </submittedName>
</protein>
<dbReference type="AlphaFoldDB" id="A0A7X2P6N1"/>
<name>A0A7X2P6N1_9FIRM</name>
<gene>
    <name evidence="1" type="ORF">FYJ60_02570</name>
</gene>
<dbReference type="EMBL" id="VUMV01000001">
    <property type="protein sequence ID" value="MST81210.1"/>
    <property type="molecule type" value="Genomic_DNA"/>
</dbReference>
<keyword evidence="1" id="KW-0418">Kinase</keyword>
<organism evidence="1 2">
    <name type="scientific">Bilifractor porci</name>
    <dbReference type="NCBI Taxonomy" id="2606636"/>
    <lineage>
        <taxon>Bacteria</taxon>
        <taxon>Bacillati</taxon>
        <taxon>Bacillota</taxon>
        <taxon>Clostridia</taxon>
        <taxon>Lachnospirales</taxon>
        <taxon>Lachnospiraceae</taxon>
        <taxon>Bilifractor</taxon>
    </lineage>
</organism>
<dbReference type="SUPFAM" id="SSF52540">
    <property type="entry name" value="P-loop containing nucleoside triphosphate hydrolases"/>
    <property type="match status" value="1"/>
</dbReference>
<evidence type="ECO:0000313" key="1">
    <source>
        <dbReference type="EMBL" id="MST81210.1"/>
    </source>
</evidence>
<dbReference type="InterPro" id="IPR027417">
    <property type="entry name" value="P-loop_NTPase"/>
</dbReference>
<reference evidence="1 2" key="1">
    <citation type="submission" date="2019-08" db="EMBL/GenBank/DDBJ databases">
        <title>In-depth cultivation of the pig gut microbiome towards novel bacterial diversity and tailored functional studies.</title>
        <authorList>
            <person name="Wylensek D."/>
            <person name="Hitch T.C.A."/>
            <person name="Clavel T."/>
        </authorList>
    </citation>
    <scope>NUCLEOTIDE SEQUENCE [LARGE SCALE GENOMIC DNA]</scope>
    <source>
        <strain evidence="1 2">Oil+RF-744-WCA-WT-13</strain>
    </source>
</reference>
<dbReference type="PANTHER" id="PTHR10285">
    <property type="entry name" value="URIDINE KINASE"/>
    <property type="match status" value="1"/>
</dbReference>
<proteinExistence type="predicted"/>